<reference evidence="2 4" key="3">
    <citation type="submission" date="2017-12" db="EMBL/GenBank/DDBJ databases">
        <title>Phylogenetic diversity of female urinary microbiome.</title>
        <authorList>
            <person name="Thomas-White K."/>
            <person name="Wolfe A.J."/>
        </authorList>
    </citation>
    <scope>NUCLEOTIDE SEQUENCE [LARGE SCALE GENOMIC DNA]</scope>
    <source>
        <strain evidence="2 4">UMB0139</strain>
    </source>
</reference>
<evidence type="ECO:0000313" key="3">
    <source>
        <dbReference type="Proteomes" id="UP000069912"/>
    </source>
</evidence>
<dbReference type="OrthoDB" id="8704087at2"/>
<sequence>MIENYIYILVDEVSNHVLSRGLGLAYLQRSMKKKPQNLLILSCQKDYGQADDHTHFKLIRGERSVQDFLSGQSRLAFPDTKWVDYYSQELLHQLTPGEIAELLYLGHVNRHLHSPFFYKLQNNYVFLPMANGILKTYYRDVKEFYFQLANVIRDKLLAQRPERRSLFGWRSHNLGEEAKIPLPPMAVMQEIRPLLTEGVIFDFSQLTWREDQAMAIPLLLAEDQVDDILQRKQTVLLAKLSYSMKDKKWAFERIADANLFGG</sequence>
<gene>
    <name evidence="1" type="ORF">AWM72_05335</name>
    <name evidence="2" type="ORF">CYJ28_04570</name>
</gene>
<name>A0A0X8FBD1_9LACT</name>
<reference evidence="3" key="2">
    <citation type="submission" date="2016-01" db="EMBL/GenBank/DDBJ databases">
        <title>Six Aerococcus type strain genome sequencing and assembly using PacBio and Illumina Hiseq.</title>
        <authorList>
            <person name="Carkaci D."/>
            <person name="Dargis R."/>
            <person name="Nielsen X.C."/>
            <person name="Skovgaard O."/>
            <person name="Fuursted K."/>
            <person name="Christensen J.J."/>
        </authorList>
    </citation>
    <scope>NUCLEOTIDE SEQUENCE [LARGE SCALE GENOMIC DNA]</scope>
    <source>
        <strain evidence="3">CCUG43001</strain>
    </source>
</reference>
<keyword evidence="3" id="KW-1185">Reference proteome</keyword>
<dbReference type="EMBL" id="CP014160">
    <property type="protein sequence ID" value="AMB94218.1"/>
    <property type="molecule type" value="Genomic_DNA"/>
</dbReference>
<evidence type="ECO:0000313" key="2">
    <source>
        <dbReference type="EMBL" id="PKZ22394.1"/>
    </source>
</evidence>
<organism evidence="1 3">
    <name type="scientific">Aerococcus sanguinicola</name>
    <dbReference type="NCBI Taxonomy" id="119206"/>
    <lineage>
        <taxon>Bacteria</taxon>
        <taxon>Bacillati</taxon>
        <taxon>Bacillota</taxon>
        <taxon>Bacilli</taxon>
        <taxon>Lactobacillales</taxon>
        <taxon>Aerococcaceae</taxon>
        <taxon>Aerococcus</taxon>
    </lineage>
</organism>
<proteinExistence type="predicted"/>
<dbReference type="EMBL" id="PKGY01000002">
    <property type="protein sequence ID" value="PKZ22394.1"/>
    <property type="molecule type" value="Genomic_DNA"/>
</dbReference>
<dbReference type="RefSeq" id="WP_067974384.1">
    <property type="nucleotide sequence ID" value="NZ_CAJHKM010000001.1"/>
</dbReference>
<dbReference type="Proteomes" id="UP000234239">
    <property type="component" value="Unassembled WGS sequence"/>
</dbReference>
<accession>A0A0X8FBD1</accession>
<dbReference type="Proteomes" id="UP000069912">
    <property type="component" value="Chromosome"/>
</dbReference>
<evidence type="ECO:0000313" key="1">
    <source>
        <dbReference type="EMBL" id="AMB94218.1"/>
    </source>
</evidence>
<evidence type="ECO:0000313" key="4">
    <source>
        <dbReference type="Proteomes" id="UP000234239"/>
    </source>
</evidence>
<dbReference type="GeneID" id="92903487"/>
<dbReference type="KEGG" id="asan:AWM72_05335"/>
<reference evidence="1 3" key="1">
    <citation type="journal article" date="2016" name="Genome Announc.">
        <title>Complete Genome Sequences of Aerococcus christensenii CCUG 28831T, Aerococcus sanguinicola CCUG 43001T, Aerococcus urinae CCUG 36881T, Aerococcus urinaeequi CCUG 28094T, Aerococcus urinaehominis CCUG 42038 BT, and Aerococcus viridans CCUG 4311T.</title>
        <authorList>
            <person name="Carkaci D."/>
            <person name="Dargis R."/>
            <person name="Nielsen X.C."/>
            <person name="Skovgaard O."/>
            <person name="Fuursted K."/>
            <person name="Christensen J.J."/>
        </authorList>
    </citation>
    <scope>NUCLEOTIDE SEQUENCE [LARGE SCALE GENOMIC DNA]</scope>
    <source>
        <strain evidence="1 3">CCUG43001</strain>
    </source>
</reference>
<dbReference type="AlphaFoldDB" id="A0A0X8FBD1"/>
<protein>
    <submittedName>
        <fullName evidence="1">Uncharacterized protein</fullName>
    </submittedName>
</protein>